<accession>A0A553IIX9</accession>
<reference evidence="2 3" key="1">
    <citation type="submission" date="2019-07" db="EMBL/GenBank/DDBJ databases">
        <title>Genome sequence of Acholeplasma laidlawii strain with increased resistance to erythromycin.</title>
        <authorList>
            <person name="Medvedeva E.S."/>
            <person name="Baranova N.B."/>
            <person name="Siniagina M.N."/>
            <person name="Mouzykantov A."/>
            <person name="Chernova O.A."/>
            <person name="Chernov V.M."/>
        </authorList>
    </citation>
    <scope>NUCLEOTIDE SEQUENCE [LARGE SCALE GENOMIC DNA]</scope>
    <source>
        <strain evidence="2 3">PG8REry</strain>
    </source>
</reference>
<gene>
    <name evidence="2" type="ORF">FNV44_03500</name>
</gene>
<dbReference type="GeneID" id="41338607"/>
<dbReference type="AlphaFoldDB" id="A0A553IIX9"/>
<evidence type="ECO:0000313" key="2">
    <source>
        <dbReference type="EMBL" id="TRY00122.1"/>
    </source>
</evidence>
<evidence type="ECO:0000256" key="1">
    <source>
        <dbReference type="SAM" id="MobiDB-lite"/>
    </source>
</evidence>
<feature type="region of interest" description="Disordered" evidence="1">
    <location>
        <begin position="134"/>
        <end position="160"/>
    </location>
</feature>
<protein>
    <recommendedName>
        <fullName evidence="4">Lipoprotein</fullName>
    </recommendedName>
</protein>
<evidence type="ECO:0008006" key="4">
    <source>
        <dbReference type="Google" id="ProtNLM"/>
    </source>
</evidence>
<evidence type="ECO:0000313" key="3">
    <source>
        <dbReference type="Proteomes" id="UP000315938"/>
    </source>
</evidence>
<feature type="compositionally biased region" description="Acidic residues" evidence="1">
    <location>
        <begin position="134"/>
        <end position="157"/>
    </location>
</feature>
<dbReference type="RefSeq" id="WP_012242376.1">
    <property type="nucleotide sequence ID" value="NZ_JACAOE010000001.1"/>
</dbReference>
<name>A0A553IIX9_ACHLA</name>
<organism evidence="2 3">
    <name type="scientific">Acholeplasma laidlawii</name>
    <dbReference type="NCBI Taxonomy" id="2148"/>
    <lineage>
        <taxon>Bacteria</taxon>
        <taxon>Bacillati</taxon>
        <taxon>Mycoplasmatota</taxon>
        <taxon>Mollicutes</taxon>
        <taxon>Acholeplasmatales</taxon>
        <taxon>Acholeplasmataceae</taxon>
        <taxon>Acholeplasma</taxon>
    </lineage>
</organism>
<proteinExistence type="predicted"/>
<dbReference type="Proteomes" id="UP000315938">
    <property type="component" value="Unassembled WGS sequence"/>
</dbReference>
<sequence length="321" mass="37293">MKKTFSIALLMITALTLVGCKSENSNILEFKNKESVMAFQLSSSVDVIEQETPETTTTNEETVEVVTEEQVEAVEEISPYVVMFENMLASKNGFSHETKPSDLEGYTHMQVVTIPDFEGQSNTYVMYYNITSNLEDDNDDMDDDHDEDDDDDDDDDDDKHVSINDMEEEFTFEGIIQYKDLTYTVYGKQELESDEMELEFTTKIDENNYVVVKYEVESAEIEFQYEVYREGSKISEFKVEFETEDDETKIELEYASDNQFGKYEFELEEKDGKTVLKVEFETELDGVFTKGKAYYNVTYDENNQAHYEIIFTKQSDQSLED</sequence>
<comment type="caution">
    <text evidence="2">The sequence shown here is derived from an EMBL/GenBank/DDBJ whole genome shotgun (WGS) entry which is preliminary data.</text>
</comment>
<dbReference type="EMBL" id="VKID01000001">
    <property type="protein sequence ID" value="TRY00122.1"/>
    <property type="molecule type" value="Genomic_DNA"/>
</dbReference>
<dbReference type="PROSITE" id="PS51257">
    <property type="entry name" value="PROKAR_LIPOPROTEIN"/>
    <property type="match status" value="1"/>
</dbReference>